<protein>
    <recommendedName>
        <fullName evidence="5">HTH marR-type domain-containing protein</fullName>
    </recommendedName>
</protein>
<evidence type="ECO:0000256" key="1">
    <source>
        <dbReference type="ARBA" id="ARBA00023015"/>
    </source>
</evidence>
<dbReference type="InterPro" id="IPR011991">
    <property type="entry name" value="ArsR-like_HTH"/>
</dbReference>
<dbReference type="AlphaFoldDB" id="A0A367CEM2"/>
<accession>A0A367CEM2</accession>
<dbReference type="Gene3D" id="1.10.10.10">
    <property type="entry name" value="Winged helix-like DNA-binding domain superfamily/Winged helix DNA-binding domain"/>
    <property type="match status" value="1"/>
</dbReference>
<keyword evidence="2" id="KW-0238">DNA-binding</keyword>
<organism evidence="6 7">
    <name type="scientific">Enterococcus durans</name>
    <dbReference type="NCBI Taxonomy" id="53345"/>
    <lineage>
        <taxon>Bacteria</taxon>
        <taxon>Bacillati</taxon>
        <taxon>Bacillota</taxon>
        <taxon>Bacilli</taxon>
        <taxon>Lactobacillales</taxon>
        <taxon>Enterococcaceae</taxon>
        <taxon>Enterococcus</taxon>
    </lineage>
</organism>
<dbReference type="PROSITE" id="PS50995">
    <property type="entry name" value="HTH_MARR_2"/>
    <property type="match status" value="1"/>
</dbReference>
<dbReference type="GO" id="GO:0003700">
    <property type="term" value="F:DNA-binding transcription factor activity"/>
    <property type="evidence" value="ECO:0007669"/>
    <property type="project" value="InterPro"/>
</dbReference>
<dbReference type="GO" id="GO:0003677">
    <property type="term" value="F:DNA binding"/>
    <property type="evidence" value="ECO:0007669"/>
    <property type="project" value="UniProtKB-KW"/>
</dbReference>
<dbReference type="Pfam" id="PF01047">
    <property type="entry name" value="MarR"/>
    <property type="match status" value="1"/>
</dbReference>
<keyword evidence="1" id="KW-0805">Transcription regulation</keyword>
<dbReference type="InterPro" id="IPR000835">
    <property type="entry name" value="HTH_MarR-typ"/>
</dbReference>
<evidence type="ECO:0000256" key="2">
    <source>
        <dbReference type="ARBA" id="ARBA00023125"/>
    </source>
</evidence>
<dbReference type="SUPFAM" id="SSF46785">
    <property type="entry name" value="Winged helix' DNA-binding domain"/>
    <property type="match status" value="1"/>
</dbReference>
<dbReference type="PANTHER" id="PTHR42756:SF1">
    <property type="entry name" value="TRANSCRIPTIONAL REPRESSOR OF EMRAB OPERON"/>
    <property type="match status" value="1"/>
</dbReference>
<dbReference type="Proteomes" id="UP000252797">
    <property type="component" value="Unassembled WGS sequence"/>
</dbReference>
<evidence type="ECO:0000313" key="6">
    <source>
        <dbReference type="EMBL" id="RCA11085.1"/>
    </source>
</evidence>
<evidence type="ECO:0000256" key="4">
    <source>
        <dbReference type="SAM" id="Coils"/>
    </source>
</evidence>
<keyword evidence="4" id="KW-0175">Coiled coil</keyword>
<dbReference type="InterPro" id="IPR036390">
    <property type="entry name" value="WH_DNA-bd_sf"/>
</dbReference>
<keyword evidence="3" id="KW-0804">Transcription</keyword>
<dbReference type="InterPro" id="IPR036388">
    <property type="entry name" value="WH-like_DNA-bd_sf"/>
</dbReference>
<comment type="caution">
    <text evidence="6">The sequence shown here is derived from an EMBL/GenBank/DDBJ whole genome shotgun (WGS) entry which is preliminary data.</text>
</comment>
<dbReference type="PANTHER" id="PTHR42756">
    <property type="entry name" value="TRANSCRIPTIONAL REGULATOR, MARR"/>
    <property type="match status" value="1"/>
</dbReference>
<feature type="domain" description="HTH marR-type" evidence="5">
    <location>
        <begin position="1"/>
        <end position="135"/>
    </location>
</feature>
<reference evidence="6 7" key="1">
    <citation type="submission" date="2015-06" db="EMBL/GenBank/DDBJ databases">
        <title>The Genome Sequence of Enterococcus durans 4EA1.</title>
        <authorList>
            <consortium name="The Broad Institute Genomics Platform"/>
            <consortium name="The Broad Institute Genome Sequencing Center for Infectious Disease"/>
            <person name="Earl A.M."/>
            <person name="Van Tyne D."/>
            <person name="Lebreton F."/>
            <person name="Saavedra J.T."/>
            <person name="Gilmore M.S."/>
            <person name="Manson Mcguire A."/>
            <person name="Clock S."/>
            <person name="Crupain M."/>
            <person name="Rangan U."/>
            <person name="Young S."/>
            <person name="Abouelleil A."/>
            <person name="Cao P."/>
            <person name="Chapman S.B."/>
            <person name="Griggs A."/>
            <person name="Priest M."/>
            <person name="Shea T."/>
            <person name="Wortman J."/>
            <person name="Nusbaum C."/>
            <person name="Birren B."/>
        </authorList>
    </citation>
    <scope>NUCLEOTIDE SEQUENCE [LARGE SCALE GENOMIC DNA]</scope>
    <source>
        <strain evidence="6 7">4EA1</strain>
    </source>
</reference>
<dbReference type="SMART" id="SM00347">
    <property type="entry name" value="HTH_MARR"/>
    <property type="match status" value="1"/>
</dbReference>
<dbReference type="STRING" id="53345.LIU_10175"/>
<dbReference type="RefSeq" id="WP_113845922.1">
    <property type="nucleotide sequence ID" value="NZ_JAAMRZ010000001.1"/>
</dbReference>
<evidence type="ECO:0000256" key="3">
    <source>
        <dbReference type="ARBA" id="ARBA00023163"/>
    </source>
</evidence>
<dbReference type="CDD" id="cd00090">
    <property type="entry name" value="HTH_ARSR"/>
    <property type="match status" value="1"/>
</dbReference>
<dbReference type="EMBL" id="LEPB01000004">
    <property type="protein sequence ID" value="RCA11085.1"/>
    <property type="molecule type" value="Genomic_DNA"/>
</dbReference>
<sequence length="139" mass="16247">MDLRKLSQLLYQIKIISQEGTALFEKKTGFSLTRYELLMFLSEHGECLQSQIQLEMKIDNAAISRHLKILEEKGYVIRKRNPENNREVFVLLSEKATKELAQCEKDHQNSNNSLCLSLSEKELIELTRLLDKLYQNTDE</sequence>
<proteinExistence type="predicted"/>
<evidence type="ECO:0000259" key="5">
    <source>
        <dbReference type="PROSITE" id="PS50995"/>
    </source>
</evidence>
<gene>
    <name evidence="6" type="ORF">EA71_01840</name>
</gene>
<evidence type="ECO:0000313" key="7">
    <source>
        <dbReference type="Proteomes" id="UP000252797"/>
    </source>
</evidence>
<feature type="coiled-coil region" evidence="4">
    <location>
        <begin position="93"/>
        <end position="136"/>
    </location>
</feature>
<name>A0A367CEM2_9ENTE</name>